<accession>A0ACA9KHD0</accession>
<name>A0ACA9KHD0_9GLOM</name>
<keyword evidence="2" id="KW-1185">Reference proteome</keyword>
<comment type="caution">
    <text evidence="1">The sequence shown here is derived from an EMBL/GenBank/DDBJ whole genome shotgun (WGS) entry which is preliminary data.</text>
</comment>
<proteinExistence type="predicted"/>
<dbReference type="EMBL" id="CAJVPT010002028">
    <property type="protein sequence ID" value="CAG8473578.1"/>
    <property type="molecule type" value="Genomic_DNA"/>
</dbReference>
<dbReference type="Proteomes" id="UP000789525">
    <property type="component" value="Unassembled WGS sequence"/>
</dbReference>
<organism evidence="1 2">
    <name type="scientific">Acaulospora colombiana</name>
    <dbReference type="NCBI Taxonomy" id="27376"/>
    <lineage>
        <taxon>Eukaryota</taxon>
        <taxon>Fungi</taxon>
        <taxon>Fungi incertae sedis</taxon>
        <taxon>Mucoromycota</taxon>
        <taxon>Glomeromycotina</taxon>
        <taxon>Glomeromycetes</taxon>
        <taxon>Diversisporales</taxon>
        <taxon>Acaulosporaceae</taxon>
        <taxon>Acaulospora</taxon>
    </lineage>
</organism>
<evidence type="ECO:0000313" key="2">
    <source>
        <dbReference type="Proteomes" id="UP000789525"/>
    </source>
</evidence>
<evidence type="ECO:0000313" key="1">
    <source>
        <dbReference type="EMBL" id="CAG8473578.1"/>
    </source>
</evidence>
<reference evidence="1" key="1">
    <citation type="submission" date="2021-06" db="EMBL/GenBank/DDBJ databases">
        <authorList>
            <person name="Kallberg Y."/>
            <person name="Tangrot J."/>
            <person name="Rosling A."/>
        </authorList>
    </citation>
    <scope>NUCLEOTIDE SEQUENCE</scope>
    <source>
        <strain evidence="1">CL356</strain>
    </source>
</reference>
<sequence length="125" mass="14494">MLLITSSNTRLLVHSGPMCGTVIDLFTPELERKYRVTKFYKPLDGVKVRDFYVASGGNKPWGWGSDKAGMCTDSVWRMLETLFDAEERFELRFEWTKKQHGSLISSFLVDISYFWVMGLYYGDRA</sequence>
<protein>
    <submittedName>
        <fullName evidence="1">1646_t:CDS:1</fullName>
    </submittedName>
</protein>
<gene>
    <name evidence="1" type="ORF">ACOLOM_LOCUS1697</name>
</gene>